<keyword evidence="8 9" id="KW-0407">Ion channel</keyword>
<evidence type="ECO:0000256" key="7">
    <source>
        <dbReference type="ARBA" id="ARBA00023136"/>
    </source>
</evidence>
<dbReference type="OrthoDB" id="5867527at2759"/>
<proteinExistence type="inferred from homology"/>
<evidence type="ECO:0000256" key="6">
    <source>
        <dbReference type="ARBA" id="ARBA00023065"/>
    </source>
</evidence>
<keyword evidence="5 9" id="KW-1133">Transmembrane helix</keyword>
<protein>
    <recommendedName>
        <fullName evidence="9">Innexin</fullName>
    </recommendedName>
</protein>
<gene>
    <name evidence="9" type="primary">inx</name>
    <name evidence="10" type="ORF">EG68_04485</name>
</gene>
<evidence type="ECO:0000313" key="10">
    <source>
        <dbReference type="EMBL" id="KAF7258810.1"/>
    </source>
</evidence>
<dbReference type="PANTHER" id="PTHR11893:SF36">
    <property type="entry name" value="INNEXIN-5"/>
    <property type="match status" value="1"/>
</dbReference>
<keyword evidence="2 9" id="KW-0813">Transport</keyword>
<evidence type="ECO:0000256" key="3">
    <source>
        <dbReference type="ARBA" id="ARBA00022475"/>
    </source>
</evidence>
<reference evidence="10" key="1">
    <citation type="submission" date="2019-07" db="EMBL/GenBank/DDBJ databases">
        <title>Annotation for the trematode Paragonimus miyazaki's.</title>
        <authorList>
            <person name="Choi Y.-J."/>
        </authorList>
    </citation>
    <scope>NUCLEOTIDE SEQUENCE</scope>
    <source>
        <strain evidence="10">Japan</strain>
    </source>
</reference>
<dbReference type="AlphaFoldDB" id="A0A8S9YZY4"/>
<keyword evidence="4 9" id="KW-0812">Transmembrane</keyword>
<evidence type="ECO:0000256" key="4">
    <source>
        <dbReference type="ARBA" id="ARBA00022692"/>
    </source>
</evidence>
<evidence type="ECO:0000256" key="5">
    <source>
        <dbReference type="ARBA" id="ARBA00022989"/>
    </source>
</evidence>
<evidence type="ECO:0000256" key="9">
    <source>
        <dbReference type="RuleBase" id="RU010713"/>
    </source>
</evidence>
<accession>A0A8S9YZY4</accession>
<comment type="function">
    <text evidence="9">Structural component of the gap junctions.</text>
</comment>
<comment type="subcellular location">
    <subcellularLocation>
        <location evidence="1 9">Cell membrane</location>
        <topology evidence="1 9">Multi-pass membrane protein</topology>
    </subcellularLocation>
</comment>
<keyword evidence="11" id="KW-1185">Reference proteome</keyword>
<evidence type="ECO:0000256" key="8">
    <source>
        <dbReference type="ARBA" id="ARBA00023303"/>
    </source>
</evidence>
<comment type="similarity">
    <text evidence="9">Belongs to the pannexin family.</text>
</comment>
<comment type="caution">
    <text evidence="10">The sequence shown here is derived from an EMBL/GenBank/DDBJ whole genome shotgun (WGS) entry which is preliminary data.</text>
</comment>
<evidence type="ECO:0000256" key="1">
    <source>
        <dbReference type="ARBA" id="ARBA00004651"/>
    </source>
</evidence>
<sequence length="290" mass="33594">MRLFLGTDSYFFGFHVLRDLIYGKVWAQTGNFPRVTYCEFETKKTGKNYRYTLQCVLPLNLFLEKVYVFLWFWMIFVGLLTVYSLFKWLSRLSIPQSRYDFVHKFLIPWKFPIGCEQLDRQIFKMFVETYLDRNGVFILWLVSTSVNELVTGELISALWDLFKEKIHKTPSNTEFGWKPLAVTANKPKTVFECCTSANYGSLQKPDPRSRPTLFEPHTVRWYSDIQLANAVPSSPKQRGIRIKAPDIPSSVSIPSVVKKPHEVFPGSEPPGSNDNQIYKAFLDSSLDSIV</sequence>
<dbReference type="InterPro" id="IPR000990">
    <property type="entry name" value="Innexin"/>
</dbReference>
<feature type="transmembrane region" description="Helical" evidence="9">
    <location>
        <begin position="66"/>
        <end position="86"/>
    </location>
</feature>
<comment type="caution">
    <text evidence="9">Lacks conserved residue(s) required for the propagation of feature annotation.</text>
</comment>
<keyword evidence="3" id="KW-1003">Cell membrane</keyword>
<organism evidence="10 11">
    <name type="scientific">Paragonimus skrjabini miyazakii</name>
    <dbReference type="NCBI Taxonomy" id="59628"/>
    <lineage>
        <taxon>Eukaryota</taxon>
        <taxon>Metazoa</taxon>
        <taxon>Spiralia</taxon>
        <taxon>Lophotrochozoa</taxon>
        <taxon>Platyhelminthes</taxon>
        <taxon>Trematoda</taxon>
        <taxon>Digenea</taxon>
        <taxon>Plagiorchiida</taxon>
        <taxon>Troglotremata</taxon>
        <taxon>Troglotrematidae</taxon>
        <taxon>Paragonimus</taxon>
    </lineage>
</organism>
<keyword evidence="6 9" id="KW-0406">Ion transport</keyword>
<name>A0A8S9YZY4_9TREM</name>
<evidence type="ECO:0000313" key="11">
    <source>
        <dbReference type="Proteomes" id="UP000822476"/>
    </source>
</evidence>
<dbReference type="Pfam" id="PF00876">
    <property type="entry name" value="Innexin"/>
    <property type="match status" value="1"/>
</dbReference>
<dbReference type="Proteomes" id="UP000822476">
    <property type="component" value="Unassembled WGS sequence"/>
</dbReference>
<dbReference type="GO" id="GO:0034220">
    <property type="term" value="P:monoatomic ion transmembrane transport"/>
    <property type="evidence" value="ECO:0007669"/>
    <property type="project" value="UniProtKB-KW"/>
</dbReference>
<dbReference type="GO" id="GO:0005921">
    <property type="term" value="C:gap junction"/>
    <property type="evidence" value="ECO:0007669"/>
    <property type="project" value="UniProtKB-UniRule"/>
</dbReference>
<dbReference type="GO" id="GO:0005886">
    <property type="term" value="C:plasma membrane"/>
    <property type="evidence" value="ECO:0007669"/>
    <property type="project" value="UniProtKB-SubCell"/>
</dbReference>
<keyword evidence="7 9" id="KW-0472">Membrane</keyword>
<dbReference type="EMBL" id="JTDE01001521">
    <property type="protein sequence ID" value="KAF7258810.1"/>
    <property type="molecule type" value="Genomic_DNA"/>
</dbReference>
<dbReference type="PROSITE" id="PS51013">
    <property type="entry name" value="PANNEXIN"/>
    <property type="match status" value="1"/>
</dbReference>
<dbReference type="PRINTS" id="PR01262">
    <property type="entry name" value="INNEXIN"/>
</dbReference>
<evidence type="ECO:0000256" key="2">
    <source>
        <dbReference type="ARBA" id="ARBA00022448"/>
    </source>
</evidence>
<dbReference type="PANTHER" id="PTHR11893">
    <property type="entry name" value="INNEXIN"/>
    <property type="match status" value="1"/>
</dbReference>